<protein>
    <submittedName>
        <fullName evidence="1">Uncharacterized protein</fullName>
    </submittedName>
</protein>
<dbReference type="Proteomes" id="UP001055634">
    <property type="component" value="Segment"/>
</dbReference>
<evidence type="ECO:0000313" key="2">
    <source>
        <dbReference type="Proteomes" id="UP001055634"/>
    </source>
</evidence>
<dbReference type="EMBL" id="ON529850">
    <property type="protein sequence ID" value="UTC28316.1"/>
    <property type="molecule type" value="Genomic_DNA"/>
</dbReference>
<accession>A0A9E7N1U0</accession>
<sequence length="99" mass="11181">MAQVTEEQKAHYARSVTRAKALLRRGDKVRLTICGGGQATYVFADWDGEWMVSKSGVNELHPYNVVRLNGKPLSFRDENHRVVSTLIQERKAEATHVEA</sequence>
<name>A0A9E7N1U0_9CAUD</name>
<proteinExistence type="predicted"/>
<reference evidence="1" key="1">
    <citation type="submission" date="2022-04" db="EMBL/GenBank/DDBJ databases">
        <authorList>
            <person name="Friedrich I."/>
            <person name="Schneider D."/>
            <person name="Poehlein A."/>
            <person name="Hertel R."/>
            <person name="Daniel R."/>
        </authorList>
    </citation>
    <scope>NUCLEOTIDE SEQUENCE</scope>
</reference>
<evidence type="ECO:0000313" key="1">
    <source>
        <dbReference type="EMBL" id="UTC28316.1"/>
    </source>
</evidence>
<organism evidence="1 2">
    <name type="scientific">Brevundimonas phage vB_BpoS-Gurke</name>
    <dbReference type="NCBI Taxonomy" id="2948599"/>
    <lineage>
        <taxon>Viruses</taxon>
        <taxon>Duplodnaviria</taxon>
        <taxon>Heunggongvirae</taxon>
        <taxon>Uroviricota</taxon>
        <taxon>Caudoviricetes</taxon>
        <taxon>Jeanschmidtviridae</taxon>
        <taxon>Kikimoravirus</taxon>
        <taxon>Kikimoravirus gurke</taxon>
    </lineage>
</organism>
<gene>
    <name evidence="1" type="ORF">GURKE_02850</name>
</gene>
<keyword evidence="2" id="KW-1185">Reference proteome</keyword>